<evidence type="ECO:0000256" key="8">
    <source>
        <dbReference type="RuleBase" id="RU364037"/>
    </source>
</evidence>
<keyword evidence="6 8" id="KW-0804">Transcription</keyword>
<evidence type="ECO:0000256" key="5">
    <source>
        <dbReference type="ARBA" id="ARBA00023125"/>
    </source>
</evidence>
<dbReference type="AlphaFoldDB" id="Q0A9E3"/>
<dbReference type="GO" id="GO:0005829">
    <property type="term" value="C:cytosol"/>
    <property type="evidence" value="ECO:0007669"/>
    <property type="project" value="TreeGrafter"/>
</dbReference>
<comment type="cofactor">
    <cofactor evidence="7">
        <name>Zn(2+)</name>
        <dbReference type="ChEBI" id="CHEBI:29105"/>
    </cofactor>
    <text evidence="7">Binds 1 zinc ion per subunit.</text>
</comment>
<keyword evidence="10" id="KW-1185">Reference proteome</keyword>
<comment type="subcellular location">
    <subcellularLocation>
        <location evidence="8">Cytoplasm</location>
    </subcellularLocation>
</comment>
<name>Q0A9E3_ALKEH</name>
<keyword evidence="2 8" id="KW-0678">Repressor</keyword>
<keyword evidence="3 7" id="KW-0862">Zinc</keyword>
<comment type="subunit">
    <text evidence="8">Homodimer.</text>
</comment>
<dbReference type="PANTHER" id="PTHR33202">
    <property type="entry name" value="ZINC UPTAKE REGULATION PROTEIN"/>
    <property type="match status" value="1"/>
</dbReference>
<dbReference type="EMBL" id="CP000453">
    <property type="protein sequence ID" value="ABI56544.1"/>
    <property type="molecule type" value="Genomic_DNA"/>
</dbReference>
<dbReference type="InterPro" id="IPR002481">
    <property type="entry name" value="FUR"/>
</dbReference>
<proteinExistence type="inferred from homology"/>
<evidence type="ECO:0000256" key="2">
    <source>
        <dbReference type="ARBA" id="ARBA00022491"/>
    </source>
</evidence>
<feature type="binding site" evidence="7">
    <location>
        <position position="120"/>
    </location>
    <ligand>
        <name>Zn(2+)</name>
        <dbReference type="ChEBI" id="CHEBI:29105"/>
    </ligand>
</feature>
<dbReference type="RefSeq" id="WP_011628939.1">
    <property type="nucleotide sequence ID" value="NC_008340.1"/>
</dbReference>
<sequence>MNEPGVVTDFHDHGHDHAGCQQAALRRAEAVCRTSGARLTPLRRRVLELIWASHEPVKAYELLARLREERASVAPPTVYRALEFLLAQRLIHRLESLNAYLGCGAPDRPHACQFLICERCQAVAELSDDDISRLIERKARDLGFQMDRQTIELTGVCPACLA</sequence>
<keyword evidence="7 8" id="KW-0479">Metal-binding</keyword>
<dbReference type="InterPro" id="IPR036388">
    <property type="entry name" value="WH-like_DNA-bd_sf"/>
</dbReference>
<dbReference type="PANTHER" id="PTHR33202:SF6">
    <property type="entry name" value="ZINC UPTAKE REGULATION PROTEIN"/>
    <property type="match status" value="1"/>
</dbReference>
<evidence type="ECO:0000256" key="3">
    <source>
        <dbReference type="ARBA" id="ARBA00022833"/>
    </source>
</evidence>
<evidence type="ECO:0000256" key="1">
    <source>
        <dbReference type="ARBA" id="ARBA00007957"/>
    </source>
</evidence>
<dbReference type="Proteomes" id="UP000001962">
    <property type="component" value="Chromosome"/>
</dbReference>
<dbReference type="GO" id="GO:0000976">
    <property type="term" value="F:transcription cis-regulatory region binding"/>
    <property type="evidence" value="ECO:0007669"/>
    <property type="project" value="TreeGrafter"/>
</dbReference>
<feature type="binding site" evidence="7">
    <location>
        <position position="157"/>
    </location>
    <ligand>
        <name>Zn(2+)</name>
        <dbReference type="ChEBI" id="CHEBI:29105"/>
    </ligand>
</feature>
<keyword evidence="8" id="KW-0963">Cytoplasm</keyword>
<dbReference type="CDD" id="cd07153">
    <property type="entry name" value="Fur_like"/>
    <property type="match status" value="1"/>
</dbReference>
<accession>Q0A9E3</accession>
<dbReference type="GO" id="GO:1900376">
    <property type="term" value="P:regulation of secondary metabolite biosynthetic process"/>
    <property type="evidence" value="ECO:0007669"/>
    <property type="project" value="TreeGrafter"/>
</dbReference>
<keyword evidence="4 8" id="KW-0805">Transcription regulation</keyword>
<dbReference type="HOGENOM" id="CLU_096072_2_1_6"/>
<dbReference type="KEGG" id="aeh:Mlg_1195"/>
<dbReference type="Pfam" id="PF01475">
    <property type="entry name" value="FUR"/>
    <property type="match status" value="1"/>
</dbReference>
<dbReference type="Gene3D" id="3.30.1490.190">
    <property type="match status" value="1"/>
</dbReference>
<dbReference type="OrthoDB" id="9801127at2"/>
<dbReference type="SUPFAM" id="SSF46785">
    <property type="entry name" value="Winged helix' DNA-binding domain"/>
    <property type="match status" value="1"/>
</dbReference>
<evidence type="ECO:0000313" key="10">
    <source>
        <dbReference type="Proteomes" id="UP000001962"/>
    </source>
</evidence>
<dbReference type="Gene3D" id="1.10.10.10">
    <property type="entry name" value="Winged helix-like DNA-binding domain superfamily/Winged helix DNA-binding domain"/>
    <property type="match status" value="1"/>
</dbReference>
<keyword evidence="8" id="KW-0408">Iron</keyword>
<dbReference type="GO" id="GO:0003700">
    <property type="term" value="F:DNA-binding transcription factor activity"/>
    <property type="evidence" value="ECO:0007669"/>
    <property type="project" value="UniProtKB-UniRule"/>
</dbReference>
<dbReference type="eggNOG" id="COG0735">
    <property type="taxonomic scope" value="Bacteria"/>
</dbReference>
<evidence type="ECO:0000256" key="4">
    <source>
        <dbReference type="ARBA" id="ARBA00023015"/>
    </source>
</evidence>
<comment type="similarity">
    <text evidence="1 8">Belongs to the Fur family.</text>
</comment>
<dbReference type="GO" id="GO:0008270">
    <property type="term" value="F:zinc ion binding"/>
    <property type="evidence" value="ECO:0007669"/>
    <property type="project" value="TreeGrafter"/>
</dbReference>
<gene>
    <name evidence="8" type="primary">fur</name>
    <name evidence="9" type="ordered locus">Mlg_1195</name>
</gene>
<dbReference type="InterPro" id="IPR036390">
    <property type="entry name" value="WH_DNA-bd_sf"/>
</dbReference>
<reference evidence="10" key="1">
    <citation type="submission" date="2006-08" db="EMBL/GenBank/DDBJ databases">
        <title>Complete sequence of Alkalilimnicola ehrilichei MLHE-1.</title>
        <authorList>
            <person name="Copeland A."/>
            <person name="Lucas S."/>
            <person name="Lapidus A."/>
            <person name="Barry K."/>
            <person name="Detter J.C."/>
            <person name="Glavina del Rio T."/>
            <person name="Hammon N."/>
            <person name="Israni S."/>
            <person name="Dalin E."/>
            <person name="Tice H."/>
            <person name="Pitluck S."/>
            <person name="Sims D."/>
            <person name="Brettin T."/>
            <person name="Bruce D."/>
            <person name="Han C."/>
            <person name="Tapia R."/>
            <person name="Gilna P."/>
            <person name="Schmutz J."/>
            <person name="Larimer F."/>
            <person name="Land M."/>
            <person name="Hauser L."/>
            <person name="Kyrpides N."/>
            <person name="Mikhailova N."/>
            <person name="Oremland R.S."/>
            <person name="Hoeft S.E."/>
            <person name="Switzer-Blum J."/>
            <person name="Kulp T."/>
            <person name="King G."/>
            <person name="Tabita R."/>
            <person name="Witte B."/>
            <person name="Santini J.M."/>
            <person name="Basu P."/>
            <person name="Hollibaugh J.T."/>
            <person name="Xie G."/>
            <person name="Stolz J.F."/>
            <person name="Richardson P."/>
        </authorList>
    </citation>
    <scope>NUCLEOTIDE SEQUENCE [LARGE SCALE GENOMIC DNA]</scope>
    <source>
        <strain evidence="10">ATCC BAA-1101 / DSM 17681 / MLHE-1</strain>
    </source>
</reference>
<feature type="binding site" evidence="7">
    <location>
        <position position="117"/>
    </location>
    <ligand>
        <name>Zn(2+)</name>
        <dbReference type="ChEBI" id="CHEBI:29105"/>
    </ligand>
</feature>
<keyword evidence="5 8" id="KW-0238">DNA-binding</keyword>
<evidence type="ECO:0000313" key="9">
    <source>
        <dbReference type="EMBL" id="ABI56544.1"/>
    </source>
</evidence>
<feature type="binding site" evidence="7">
    <location>
        <position position="160"/>
    </location>
    <ligand>
        <name>Zn(2+)</name>
        <dbReference type="ChEBI" id="CHEBI:29105"/>
    </ligand>
</feature>
<organism evidence="9 10">
    <name type="scientific">Alkalilimnicola ehrlichii (strain ATCC BAA-1101 / DSM 17681 / MLHE-1)</name>
    <dbReference type="NCBI Taxonomy" id="187272"/>
    <lineage>
        <taxon>Bacteria</taxon>
        <taxon>Pseudomonadati</taxon>
        <taxon>Pseudomonadota</taxon>
        <taxon>Gammaproteobacteria</taxon>
        <taxon>Chromatiales</taxon>
        <taxon>Ectothiorhodospiraceae</taxon>
        <taxon>Alkalilimnicola</taxon>
    </lineage>
</organism>
<dbReference type="GO" id="GO:0045892">
    <property type="term" value="P:negative regulation of DNA-templated transcription"/>
    <property type="evidence" value="ECO:0007669"/>
    <property type="project" value="TreeGrafter"/>
</dbReference>
<protein>
    <recommendedName>
        <fullName evidence="8">Ferric uptake regulation protein</fullName>
    </recommendedName>
</protein>
<evidence type="ECO:0000256" key="6">
    <source>
        <dbReference type="ARBA" id="ARBA00023163"/>
    </source>
</evidence>
<evidence type="ECO:0000256" key="7">
    <source>
        <dbReference type="PIRSR" id="PIRSR602481-1"/>
    </source>
</evidence>
<dbReference type="InterPro" id="IPR043135">
    <property type="entry name" value="Fur_C"/>
</dbReference>